<name>A0A6A6C0C1_ZASCE</name>
<evidence type="ECO:0000313" key="2">
    <source>
        <dbReference type="Proteomes" id="UP000799537"/>
    </source>
</evidence>
<dbReference type="RefSeq" id="XP_033660035.1">
    <property type="nucleotide sequence ID" value="XM_033819096.1"/>
</dbReference>
<gene>
    <name evidence="1" type="ORF">M409DRAFT_71266</name>
</gene>
<reference evidence="1" key="1">
    <citation type="journal article" date="2020" name="Stud. Mycol.">
        <title>101 Dothideomycetes genomes: a test case for predicting lifestyles and emergence of pathogens.</title>
        <authorList>
            <person name="Haridas S."/>
            <person name="Albert R."/>
            <person name="Binder M."/>
            <person name="Bloem J."/>
            <person name="Labutti K."/>
            <person name="Salamov A."/>
            <person name="Andreopoulos B."/>
            <person name="Baker S."/>
            <person name="Barry K."/>
            <person name="Bills G."/>
            <person name="Bluhm B."/>
            <person name="Cannon C."/>
            <person name="Castanera R."/>
            <person name="Culley D."/>
            <person name="Daum C."/>
            <person name="Ezra D."/>
            <person name="Gonzalez J."/>
            <person name="Henrissat B."/>
            <person name="Kuo A."/>
            <person name="Liang C."/>
            <person name="Lipzen A."/>
            <person name="Lutzoni F."/>
            <person name="Magnuson J."/>
            <person name="Mondo S."/>
            <person name="Nolan M."/>
            <person name="Ohm R."/>
            <person name="Pangilinan J."/>
            <person name="Park H.-J."/>
            <person name="Ramirez L."/>
            <person name="Alfaro M."/>
            <person name="Sun H."/>
            <person name="Tritt A."/>
            <person name="Yoshinaga Y."/>
            <person name="Zwiers L.-H."/>
            <person name="Turgeon B."/>
            <person name="Goodwin S."/>
            <person name="Spatafora J."/>
            <person name="Crous P."/>
            <person name="Grigoriev I."/>
        </authorList>
    </citation>
    <scope>NUCLEOTIDE SEQUENCE</scope>
    <source>
        <strain evidence="1">ATCC 36951</strain>
    </source>
</reference>
<accession>A0A6A6C0C1</accession>
<organism evidence="1 2">
    <name type="scientific">Zasmidium cellare ATCC 36951</name>
    <dbReference type="NCBI Taxonomy" id="1080233"/>
    <lineage>
        <taxon>Eukaryota</taxon>
        <taxon>Fungi</taxon>
        <taxon>Dikarya</taxon>
        <taxon>Ascomycota</taxon>
        <taxon>Pezizomycotina</taxon>
        <taxon>Dothideomycetes</taxon>
        <taxon>Dothideomycetidae</taxon>
        <taxon>Mycosphaerellales</taxon>
        <taxon>Mycosphaerellaceae</taxon>
        <taxon>Zasmidium</taxon>
    </lineage>
</organism>
<dbReference type="GeneID" id="54572368"/>
<dbReference type="OrthoDB" id="4107213at2759"/>
<dbReference type="Proteomes" id="UP000799537">
    <property type="component" value="Unassembled WGS sequence"/>
</dbReference>
<dbReference type="AlphaFoldDB" id="A0A6A6C0C1"/>
<dbReference type="InterPro" id="IPR016181">
    <property type="entry name" value="Acyl_CoA_acyltransferase"/>
</dbReference>
<keyword evidence="2" id="KW-1185">Reference proteome</keyword>
<proteinExistence type="predicted"/>
<dbReference type="SUPFAM" id="SSF55729">
    <property type="entry name" value="Acyl-CoA N-acyltransferases (Nat)"/>
    <property type="match status" value="1"/>
</dbReference>
<dbReference type="EMBL" id="ML993642">
    <property type="protein sequence ID" value="KAF2159146.1"/>
    <property type="molecule type" value="Genomic_DNA"/>
</dbReference>
<evidence type="ECO:0000313" key="1">
    <source>
        <dbReference type="EMBL" id="KAF2159146.1"/>
    </source>
</evidence>
<sequence>MDDLAQLLESKLDQRLRSHITKINLTSISRIPASRIKKTALPNIGSIELVSSEAFATSYDELYRSNFHGGERERSDLIVTRLQDDANGLREDLAPYRIIGIRDPAGRVAGGAQFSVLFLKDGRHAVPYLQYVYVRPENRRQDLSELMHTLTLAVAMADAAKRRGNEDIAVPFTLFETEPPVHGSSADKRATAAERTKIHSKSGSVALMLRRIADHRILSAHVQSGLEIGEPPLTYVWALRGNPGVALELRDDQMGKALVAAYYQSLRDEGFPEENIALAERMVEARYRGSEFCLMPLGDVTKEMYVDIDESESGMGGKT</sequence>
<protein>
    <submittedName>
        <fullName evidence="1">Uncharacterized protein</fullName>
    </submittedName>
</protein>